<comment type="caution">
    <text evidence="2">The sequence shown here is derived from an EMBL/GenBank/DDBJ whole genome shotgun (WGS) entry which is preliminary data.</text>
</comment>
<dbReference type="AlphaFoldDB" id="A0AAD4UVX6"/>
<evidence type="ECO:0000313" key="3">
    <source>
        <dbReference type="Proteomes" id="UP001054821"/>
    </source>
</evidence>
<dbReference type="Proteomes" id="UP001054821">
    <property type="component" value="Chromosome 8"/>
</dbReference>
<keyword evidence="3" id="KW-1185">Reference proteome</keyword>
<proteinExistence type="predicted"/>
<reference evidence="2 3" key="1">
    <citation type="journal article" date="2022" name="G3 (Bethesda)">
        <title>Whole-genome sequence and methylome profiling of the almond [Prunus dulcis (Mill.) D.A. Webb] cultivar 'Nonpareil'.</title>
        <authorList>
            <person name="D'Amico-Willman K.M."/>
            <person name="Ouma W.Z."/>
            <person name="Meulia T."/>
            <person name="Sideli G.M."/>
            <person name="Gradziel T.M."/>
            <person name="Fresnedo-Ramirez J."/>
        </authorList>
    </citation>
    <scope>NUCLEOTIDE SEQUENCE [LARGE SCALE GENOMIC DNA]</scope>
    <source>
        <strain evidence="2">Clone GOH B32 T37-40</strain>
    </source>
</reference>
<feature type="region of interest" description="Disordered" evidence="1">
    <location>
        <begin position="206"/>
        <end position="242"/>
    </location>
</feature>
<feature type="compositionally biased region" description="Basic and acidic residues" evidence="1">
    <location>
        <begin position="232"/>
        <end position="242"/>
    </location>
</feature>
<dbReference type="EMBL" id="JAJFAZ020000008">
    <property type="protein sequence ID" value="KAI5312927.1"/>
    <property type="molecule type" value="Genomic_DNA"/>
</dbReference>
<gene>
    <name evidence="2" type="ORF">L3X38_042101</name>
</gene>
<name>A0AAD4UVX6_PRUDU</name>
<evidence type="ECO:0000313" key="2">
    <source>
        <dbReference type="EMBL" id="KAI5312927.1"/>
    </source>
</evidence>
<organism evidence="2 3">
    <name type="scientific">Prunus dulcis</name>
    <name type="common">Almond</name>
    <name type="synonym">Amygdalus dulcis</name>
    <dbReference type="NCBI Taxonomy" id="3755"/>
    <lineage>
        <taxon>Eukaryota</taxon>
        <taxon>Viridiplantae</taxon>
        <taxon>Streptophyta</taxon>
        <taxon>Embryophyta</taxon>
        <taxon>Tracheophyta</taxon>
        <taxon>Spermatophyta</taxon>
        <taxon>Magnoliopsida</taxon>
        <taxon>eudicotyledons</taxon>
        <taxon>Gunneridae</taxon>
        <taxon>Pentapetalae</taxon>
        <taxon>rosids</taxon>
        <taxon>fabids</taxon>
        <taxon>Rosales</taxon>
        <taxon>Rosaceae</taxon>
        <taxon>Amygdaloideae</taxon>
        <taxon>Amygdaleae</taxon>
        <taxon>Prunus</taxon>
    </lineage>
</organism>
<evidence type="ECO:0000256" key="1">
    <source>
        <dbReference type="SAM" id="MobiDB-lite"/>
    </source>
</evidence>
<dbReference type="PANTHER" id="PTHR31973">
    <property type="entry name" value="POLYPROTEIN, PUTATIVE-RELATED"/>
    <property type="match status" value="1"/>
</dbReference>
<accession>A0AAD4UVX6</accession>
<sequence>MPMNLNLGAQDELHSENMHFEDMPHVEVDNILQNNVAFDENMRCDKVPAINVQCDEPNSDNPTAPNKDKNILHGLDMTKLCNSSGDIIVGQASSYLIGQCIKSKYEGVSRVLRPHDIMEDMRKDMGVSISYVKAWRAREHALELVRGSAEESHMRLPSYCAMLEAKNTAGYEKWARVYFNVKRYNLMITNIAECLNSITRDAYAEGDEGPRELVGSETRLVEAGEEDGGVDEGLKEDVAGEG</sequence>
<dbReference type="PANTHER" id="PTHR31973:SF113">
    <property type="entry name" value="PROTEIN FAR1-RELATED SEQUENCE 5-LIKE"/>
    <property type="match status" value="1"/>
</dbReference>
<protein>
    <submittedName>
        <fullName evidence="2">Uncharacterized protein</fullName>
    </submittedName>
</protein>